<dbReference type="InterPro" id="IPR010852">
    <property type="entry name" value="ABATE"/>
</dbReference>
<name>A0A1G6DU99_9HYPH</name>
<dbReference type="EMBL" id="FMXQ01000008">
    <property type="protein sequence ID" value="SDB48729.1"/>
    <property type="molecule type" value="Genomic_DNA"/>
</dbReference>
<evidence type="ECO:0000259" key="1">
    <source>
        <dbReference type="Pfam" id="PF11706"/>
    </source>
</evidence>
<dbReference type="Gene3D" id="1.10.3300.10">
    <property type="entry name" value="Jann2411-like domain"/>
    <property type="match status" value="1"/>
</dbReference>
<proteinExistence type="predicted"/>
<organism evidence="2 3">
    <name type="scientific">Bauldia litoralis</name>
    <dbReference type="NCBI Taxonomy" id="665467"/>
    <lineage>
        <taxon>Bacteria</taxon>
        <taxon>Pseudomonadati</taxon>
        <taxon>Pseudomonadota</taxon>
        <taxon>Alphaproteobacteria</taxon>
        <taxon>Hyphomicrobiales</taxon>
        <taxon>Kaistiaceae</taxon>
        <taxon>Bauldia</taxon>
    </lineage>
</organism>
<sequence>MSSSAASVSLVGGVPAFDFANTASGRDSPTPFENLHAPSDLVAWARHAGIVDEAGARRCLAAFDADAGVAQRTFRHALALRDAIYRIGSALAFGEKPEGADLRVLRDHAQRAIGSGELAPAAGGGYRFDFSEASPEAALIGPLALSAIDLLATADFSRIKQCPGHGPGNDCQWLFLDLSKNNSRRWCDMATCGNRTKAKRHRARREHHH</sequence>
<evidence type="ECO:0000313" key="2">
    <source>
        <dbReference type="EMBL" id="SDB48729.1"/>
    </source>
</evidence>
<dbReference type="Proteomes" id="UP000199071">
    <property type="component" value="Unassembled WGS sequence"/>
</dbReference>
<dbReference type="InterPro" id="IPR021005">
    <property type="entry name" value="Znf_CGNR"/>
</dbReference>
<gene>
    <name evidence="2" type="ORF">SAMN02982931_03784</name>
</gene>
<dbReference type="RefSeq" id="WP_090878803.1">
    <property type="nucleotide sequence ID" value="NZ_FMXQ01000008.1"/>
</dbReference>
<dbReference type="InterPro" id="IPR023286">
    <property type="entry name" value="ABATE_dom_sf"/>
</dbReference>
<dbReference type="Pfam" id="PF11706">
    <property type="entry name" value="zf-CGNR"/>
    <property type="match status" value="1"/>
</dbReference>
<accession>A0A1G6DU99</accession>
<keyword evidence="3" id="KW-1185">Reference proteome</keyword>
<dbReference type="SUPFAM" id="SSF160904">
    <property type="entry name" value="Jann2411-like"/>
    <property type="match status" value="1"/>
</dbReference>
<dbReference type="PANTHER" id="PTHR35525">
    <property type="entry name" value="BLL6575 PROTEIN"/>
    <property type="match status" value="1"/>
</dbReference>
<protein>
    <submittedName>
        <fullName evidence="2">Conserved protein containing a Zn-ribbon-like motif, possibly RNA-binding</fullName>
    </submittedName>
</protein>
<dbReference type="STRING" id="665467.SAMN02982931_03784"/>
<dbReference type="OrthoDB" id="9808437at2"/>
<dbReference type="PANTHER" id="PTHR35525:SF3">
    <property type="entry name" value="BLL6575 PROTEIN"/>
    <property type="match status" value="1"/>
</dbReference>
<dbReference type="Pfam" id="PF07336">
    <property type="entry name" value="ABATE"/>
    <property type="match status" value="1"/>
</dbReference>
<evidence type="ECO:0000313" key="3">
    <source>
        <dbReference type="Proteomes" id="UP000199071"/>
    </source>
</evidence>
<dbReference type="AlphaFoldDB" id="A0A1G6DU99"/>
<reference evidence="2 3" key="1">
    <citation type="submission" date="2016-10" db="EMBL/GenBank/DDBJ databases">
        <authorList>
            <person name="de Groot N.N."/>
        </authorList>
    </citation>
    <scope>NUCLEOTIDE SEQUENCE [LARGE SCALE GENOMIC DNA]</scope>
    <source>
        <strain evidence="2 3">ATCC 35022</strain>
    </source>
</reference>
<feature type="domain" description="Zinc finger CGNR" evidence="1">
    <location>
        <begin position="158"/>
        <end position="205"/>
    </location>
</feature>